<evidence type="ECO:0000313" key="2">
    <source>
        <dbReference type="EMBL" id="RIW26568.1"/>
    </source>
</evidence>
<name>A0A3A1QKY9_9BACI</name>
<protein>
    <submittedName>
        <fullName evidence="2">Uncharacterized protein</fullName>
    </submittedName>
</protein>
<dbReference type="EMBL" id="QXIR01000075">
    <property type="protein sequence ID" value="RIW26568.1"/>
    <property type="molecule type" value="Genomic_DNA"/>
</dbReference>
<accession>A0A3A1QKY9</accession>
<feature type="transmembrane region" description="Helical" evidence="1">
    <location>
        <begin position="42"/>
        <end position="60"/>
    </location>
</feature>
<evidence type="ECO:0000313" key="3">
    <source>
        <dbReference type="Proteomes" id="UP000265801"/>
    </source>
</evidence>
<comment type="caution">
    <text evidence="2">The sequence shown here is derived from an EMBL/GenBank/DDBJ whole genome shotgun (WGS) entry which is preliminary data.</text>
</comment>
<gene>
    <name evidence="2" type="ORF">D3H55_23570</name>
</gene>
<keyword evidence="3" id="KW-1185">Reference proteome</keyword>
<keyword evidence="1" id="KW-0472">Membrane</keyword>
<keyword evidence="1" id="KW-1133">Transmembrane helix</keyword>
<dbReference type="RefSeq" id="WP_119549766.1">
    <property type="nucleotide sequence ID" value="NZ_QXIR01000075.1"/>
</dbReference>
<dbReference type="AlphaFoldDB" id="A0A3A1QKY9"/>
<keyword evidence="1" id="KW-0812">Transmembrane</keyword>
<reference evidence="2 3" key="1">
    <citation type="submission" date="2018-09" db="EMBL/GenBank/DDBJ databases">
        <title>Bacillus saliacetes sp. nov., isolated from Thai shrimp paste (Ka-pi).</title>
        <authorList>
            <person name="Daroonpunt R."/>
            <person name="Tanasupawat S."/>
            <person name="Yiamsombut S."/>
        </authorList>
    </citation>
    <scope>NUCLEOTIDE SEQUENCE [LARGE SCALE GENOMIC DNA]</scope>
    <source>
        <strain evidence="2 3">SKP7-4</strain>
    </source>
</reference>
<proteinExistence type="predicted"/>
<dbReference type="Proteomes" id="UP000265801">
    <property type="component" value="Unassembled WGS sequence"/>
</dbReference>
<dbReference type="OrthoDB" id="2941973at2"/>
<evidence type="ECO:0000256" key="1">
    <source>
        <dbReference type="SAM" id="Phobius"/>
    </source>
</evidence>
<organism evidence="2 3">
    <name type="scientific">Bacillus salacetis</name>
    <dbReference type="NCBI Taxonomy" id="2315464"/>
    <lineage>
        <taxon>Bacteria</taxon>
        <taxon>Bacillati</taxon>
        <taxon>Bacillota</taxon>
        <taxon>Bacilli</taxon>
        <taxon>Bacillales</taxon>
        <taxon>Bacillaceae</taxon>
        <taxon>Bacillus</taxon>
    </lineage>
</organism>
<sequence length="61" mass="6648">MGILVGIGVFILAIVLLSLEIAIVEDKGNGKRSYLDACKRSLLFVIPLALIAVAMYYAFFN</sequence>